<dbReference type="HOGENOM" id="CLU_074642_0_0_1"/>
<sequence>MSSSEQTPGPSQQQQQQPRVRKPPFADWPTIKILTPPQGRFSPKTDEWCFTYCTQSVSGRFHGKEPNCHSVCLRKVFPHEVRNVLAFKRHNNVGPDGKARYPLPAEGQAANLPRLLGGLKNHSDDDSSKPSTGTTKYWDEGWYLWTAKGRWAVLQKTEKMMLDFQHQQQLEQVRQSRKEVWHDYQEQLKQNVGDESGDRSRPQVAPWWGPIVPPKSAQDTSSLSLLVPLPPEFPPLLEKINKLLAPSYQVLSILHESVTSGEQKEFAERIWEKAKTEEPFVLAQRTFSHAYEQWKKRDVPEEDDGKKGST</sequence>
<gene>
    <name evidence="2" type="ORF">GALMADRAFT_140345</name>
</gene>
<evidence type="ECO:0000313" key="2">
    <source>
        <dbReference type="EMBL" id="KDR75734.1"/>
    </source>
</evidence>
<proteinExistence type="predicted"/>
<dbReference type="STRING" id="685588.A0A067T727"/>
<dbReference type="Proteomes" id="UP000027222">
    <property type="component" value="Unassembled WGS sequence"/>
</dbReference>
<name>A0A067T727_GALM3</name>
<feature type="compositionally biased region" description="Low complexity" evidence="1">
    <location>
        <begin position="1"/>
        <end position="18"/>
    </location>
</feature>
<evidence type="ECO:0000256" key="1">
    <source>
        <dbReference type="SAM" id="MobiDB-lite"/>
    </source>
</evidence>
<keyword evidence="3" id="KW-1185">Reference proteome</keyword>
<dbReference type="EMBL" id="KL142380">
    <property type="protein sequence ID" value="KDR75734.1"/>
    <property type="molecule type" value="Genomic_DNA"/>
</dbReference>
<accession>A0A067T727</accession>
<dbReference type="AlphaFoldDB" id="A0A067T727"/>
<feature type="region of interest" description="Disordered" evidence="1">
    <location>
        <begin position="1"/>
        <end position="39"/>
    </location>
</feature>
<protein>
    <submittedName>
        <fullName evidence="2">Uncharacterized protein</fullName>
    </submittedName>
</protein>
<organism evidence="2 3">
    <name type="scientific">Galerina marginata (strain CBS 339.88)</name>
    <dbReference type="NCBI Taxonomy" id="685588"/>
    <lineage>
        <taxon>Eukaryota</taxon>
        <taxon>Fungi</taxon>
        <taxon>Dikarya</taxon>
        <taxon>Basidiomycota</taxon>
        <taxon>Agaricomycotina</taxon>
        <taxon>Agaricomycetes</taxon>
        <taxon>Agaricomycetidae</taxon>
        <taxon>Agaricales</taxon>
        <taxon>Agaricineae</taxon>
        <taxon>Strophariaceae</taxon>
        <taxon>Galerina</taxon>
    </lineage>
</organism>
<reference evidence="3" key="1">
    <citation type="journal article" date="2014" name="Proc. Natl. Acad. Sci. U.S.A.">
        <title>Extensive sampling of basidiomycete genomes demonstrates inadequacy of the white-rot/brown-rot paradigm for wood decay fungi.</title>
        <authorList>
            <person name="Riley R."/>
            <person name="Salamov A.A."/>
            <person name="Brown D.W."/>
            <person name="Nagy L.G."/>
            <person name="Floudas D."/>
            <person name="Held B.W."/>
            <person name="Levasseur A."/>
            <person name="Lombard V."/>
            <person name="Morin E."/>
            <person name="Otillar R."/>
            <person name="Lindquist E.A."/>
            <person name="Sun H."/>
            <person name="LaButti K.M."/>
            <person name="Schmutz J."/>
            <person name="Jabbour D."/>
            <person name="Luo H."/>
            <person name="Baker S.E."/>
            <person name="Pisabarro A.G."/>
            <person name="Walton J.D."/>
            <person name="Blanchette R.A."/>
            <person name="Henrissat B."/>
            <person name="Martin F."/>
            <person name="Cullen D."/>
            <person name="Hibbett D.S."/>
            <person name="Grigoriev I.V."/>
        </authorList>
    </citation>
    <scope>NUCLEOTIDE SEQUENCE [LARGE SCALE GENOMIC DNA]</scope>
    <source>
        <strain evidence="3">CBS 339.88</strain>
    </source>
</reference>
<evidence type="ECO:0000313" key="3">
    <source>
        <dbReference type="Proteomes" id="UP000027222"/>
    </source>
</evidence>
<dbReference type="OrthoDB" id="3171382at2759"/>